<evidence type="ECO:0000313" key="4">
    <source>
        <dbReference type="EMBL" id="ERN52070.1"/>
    </source>
</evidence>
<name>U6SMC6_9BACI</name>
<dbReference type="InterPro" id="IPR003696">
    <property type="entry name" value="Carbtransf_dom"/>
</dbReference>
<dbReference type="PANTHER" id="PTHR34847:SF1">
    <property type="entry name" value="NODULATION PROTEIN U"/>
    <property type="match status" value="1"/>
</dbReference>
<dbReference type="Gene3D" id="3.30.420.40">
    <property type="match status" value="2"/>
</dbReference>
<evidence type="ECO:0000256" key="1">
    <source>
        <dbReference type="ARBA" id="ARBA00006129"/>
    </source>
</evidence>
<feature type="domain" description="Carbamoyltransferase C-terminal" evidence="3">
    <location>
        <begin position="389"/>
        <end position="558"/>
    </location>
</feature>
<dbReference type="PANTHER" id="PTHR34847">
    <property type="entry name" value="NODULATION PROTEIN U"/>
    <property type="match status" value="1"/>
</dbReference>
<evidence type="ECO:0000259" key="3">
    <source>
        <dbReference type="Pfam" id="PF16861"/>
    </source>
</evidence>
<protein>
    <recommendedName>
        <fullName evidence="6">Carbamoyltransferase</fullName>
    </recommendedName>
</protein>
<evidence type="ECO:0000259" key="2">
    <source>
        <dbReference type="Pfam" id="PF02543"/>
    </source>
</evidence>
<dbReference type="GO" id="GO:0003824">
    <property type="term" value="F:catalytic activity"/>
    <property type="evidence" value="ECO:0007669"/>
    <property type="project" value="InterPro"/>
</dbReference>
<evidence type="ECO:0000313" key="5">
    <source>
        <dbReference type="Proteomes" id="UP000017170"/>
    </source>
</evidence>
<dbReference type="PATRIC" id="fig|1188261.3.peg.3178"/>
<dbReference type="InterPro" id="IPR038152">
    <property type="entry name" value="Carbam_trans_C_sf"/>
</dbReference>
<sequence>MSKDIYILGVSMSNHDRAAALSKNGRVVGAISEERLDRRKKSEGFYHNSPKDIVLPPLASITYVLEKESITLADVDLIVCGRSINLCKETLLKYLPVDRSKVIEPPIPSHHLAHAYSAFGTSPFKESAVLVIDEQGHHLEDGSYEKISMYEGSNSKLKLIQSIKGTNSNISLGMFYDAFAALVGLSEAGMPAAGKLMGLAPYGKKREEWGELIELIEDSVNIDLYRLDKFFSHLLPLQNEKIVINHLEDLLKKYKPVNWNSQLGFDLAYKAQEELERAILYISGELFKKTNYKTLSYAGGVALNCTTNQKILEGGWEDIYVHPASTDDGVAVGLTMYGWLEYYNKEREDYADFNPFLGKKYDENTIEEAFEEYGLNPFSKVINSSELGAELLSEGKIICWFQGGSEWGPRALGARSIIADPTQQNITDKINSKIKFREAFRPFGISVLEEELSHYVMDALVPKSLSPYMLSVAQVKEKSLESVRHVDHSIRYQTVSKSLQPTYYNLIHHFGKKSGTFAVLNTSFNLLGEPLVETPEDAVRQFLLSGADALIINNYVIELNHIPKSTLERSKKKAFEKSNINPLKVALSLEAADFSTEAINYLNEYPINLDKADSTTLIRYESLLLRYAINNNDHESALLHIEKLMEYMNYPSESHSIINILKEGNYQKYSEVVDLLSNVANMKNAAIFFSNLLKLDNPKGISEVVTIGNE</sequence>
<feature type="domain" description="Carbamoyltransferase" evidence="2">
    <location>
        <begin position="108"/>
        <end position="333"/>
    </location>
</feature>
<dbReference type="Proteomes" id="UP000017170">
    <property type="component" value="Unassembled WGS sequence"/>
</dbReference>
<evidence type="ECO:0008006" key="6">
    <source>
        <dbReference type="Google" id="ProtNLM"/>
    </source>
</evidence>
<feature type="domain" description="Carbamoyltransferase" evidence="2">
    <location>
        <begin position="7"/>
        <end position="83"/>
    </location>
</feature>
<accession>U6SMC6</accession>
<dbReference type="Pfam" id="PF16861">
    <property type="entry name" value="Carbam_trans_C"/>
    <property type="match status" value="1"/>
</dbReference>
<proteinExistence type="inferred from homology"/>
<dbReference type="InterPro" id="IPR031730">
    <property type="entry name" value="Carbam_trans_C"/>
</dbReference>
<organism evidence="4 5">
    <name type="scientific">Alkalihalophilus marmarensis DSM 21297</name>
    <dbReference type="NCBI Taxonomy" id="1188261"/>
    <lineage>
        <taxon>Bacteria</taxon>
        <taxon>Bacillati</taxon>
        <taxon>Bacillota</taxon>
        <taxon>Bacilli</taxon>
        <taxon>Bacillales</taxon>
        <taxon>Bacillaceae</taxon>
        <taxon>Alkalihalophilus</taxon>
    </lineage>
</organism>
<comment type="caution">
    <text evidence="4">The sequence shown here is derived from an EMBL/GenBank/DDBJ whole genome shotgun (WGS) entry which is preliminary data.</text>
</comment>
<dbReference type="Pfam" id="PF02543">
    <property type="entry name" value="Carbam_trans_N"/>
    <property type="match status" value="2"/>
</dbReference>
<comment type="similarity">
    <text evidence="1">Belongs to the NodU/CmcH family.</text>
</comment>
<dbReference type="CDD" id="cd24098">
    <property type="entry name" value="ASKHA_NBD_TobZ_N"/>
    <property type="match status" value="1"/>
</dbReference>
<dbReference type="Gene3D" id="3.90.870.20">
    <property type="entry name" value="Carbamoyltransferase, C-terminal domain"/>
    <property type="match status" value="1"/>
</dbReference>
<dbReference type="AlphaFoldDB" id="U6SMC6"/>
<dbReference type="InterPro" id="IPR051338">
    <property type="entry name" value="NodU/CmcH_Carbamoyltrnsfr"/>
</dbReference>
<keyword evidence="5" id="KW-1185">Reference proteome</keyword>
<dbReference type="EMBL" id="ATAE01000041">
    <property type="protein sequence ID" value="ERN52070.1"/>
    <property type="molecule type" value="Genomic_DNA"/>
</dbReference>
<gene>
    <name evidence="4" type="ORF">A33I_18430</name>
</gene>
<reference evidence="4 5" key="1">
    <citation type="journal article" date="2013" name="Genome Announc.">
        <title>Genome Sequence of the Extreme Obligate Alkaliphile Bacillus marmarensis Strain DSM 21297.</title>
        <authorList>
            <person name="Wernick D.G."/>
            <person name="Choi K.Y."/>
            <person name="Tat C.A."/>
            <person name="Lafontaine Rivera J.G."/>
            <person name="Liao J.C."/>
        </authorList>
    </citation>
    <scope>NUCLEOTIDE SEQUENCE [LARGE SCALE GENOMIC DNA]</scope>
    <source>
        <strain evidence="4 5">DSM 21297</strain>
    </source>
</reference>
<dbReference type="RefSeq" id="WP_022629243.1">
    <property type="nucleotide sequence ID" value="NZ_ATAE01000041.1"/>
</dbReference>